<keyword evidence="2" id="KW-0808">Transferase</keyword>
<dbReference type="InterPro" id="IPR016181">
    <property type="entry name" value="Acyl_CoA_acyltransferase"/>
</dbReference>
<dbReference type="STRING" id="563176.SAMN04488090_3689"/>
<dbReference type="SUPFAM" id="SSF55729">
    <property type="entry name" value="Acyl-CoA N-acyltransferases (Nat)"/>
    <property type="match status" value="1"/>
</dbReference>
<protein>
    <submittedName>
        <fullName evidence="2">Protein N-acetyltransferase, RimJ/RimL family</fullName>
    </submittedName>
</protein>
<name>A0A1G9U632_9BACT</name>
<organism evidence="2 3">
    <name type="scientific">Siphonobacter aquaeclarae</name>
    <dbReference type="NCBI Taxonomy" id="563176"/>
    <lineage>
        <taxon>Bacteria</taxon>
        <taxon>Pseudomonadati</taxon>
        <taxon>Bacteroidota</taxon>
        <taxon>Cytophagia</taxon>
        <taxon>Cytophagales</taxon>
        <taxon>Cytophagaceae</taxon>
        <taxon>Siphonobacter</taxon>
    </lineage>
</organism>
<dbReference type="PANTHER" id="PTHR43792">
    <property type="entry name" value="GNAT FAMILY, PUTATIVE (AFU_ORTHOLOGUE AFUA_3G00765)-RELATED-RELATED"/>
    <property type="match status" value="1"/>
</dbReference>
<dbReference type="PANTHER" id="PTHR43792:SF13">
    <property type="entry name" value="ACETYLTRANSFERASE"/>
    <property type="match status" value="1"/>
</dbReference>
<proteinExistence type="predicted"/>
<dbReference type="PROSITE" id="PS51186">
    <property type="entry name" value="GNAT"/>
    <property type="match status" value="1"/>
</dbReference>
<reference evidence="2 3" key="1">
    <citation type="submission" date="2016-10" db="EMBL/GenBank/DDBJ databases">
        <authorList>
            <person name="de Groot N.N."/>
        </authorList>
    </citation>
    <scope>NUCLEOTIDE SEQUENCE [LARGE SCALE GENOMIC DNA]</scope>
    <source>
        <strain evidence="2 3">DSM 21668</strain>
    </source>
</reference>
<dbReference type="Proteomes" id="UP000198901">
    <property type="component" value="Unassembled WGS sequence"/>
</dbReference>
<dbReference type="Gene3D" id="3.40.630.30">
    <property type="match status" value="1"/>
</dbReference>
<dbReference type="InterPro" id="IPR051531">
    <property type="entry name" value="N-acetyltransferase"/>
</dbReference>
<dbReference type="InterPro" id="IPR000182">
    <property type="entry name" value="GNAT_dom"/>
</dbReference>
<gene>
    <name evidence="2" type="ORF">SAMN04488090_3689</name>
</gene>
<dbReference type="Pfam" id="PF13302">
    <property type="entry name" value="Acetyltransf_3"/>
    <property type="match status" value="1"/>
</dbReference>
<sequence length="168" mass="18602">MIETARLRLLTCDRTLWEAVLAGNNVLSQVIGANVPRKWTESAAAFPAFYEQVKKDLTLETWGGNLIVYKPDNLLIGSCGYKGKPNEAGEVEIGYEIKATHREKGLATEAANALVDYAFTFPEVNSVIAHTLPEESPSTRVLTKVGFVHAGETEDPDDGIVWRWILKR</sequence>
<dbReference type="EMBL" id="FNGS01000007">
    <property type="protein sequence ID" value="SDM55427.1"/>
    <property type="molecule type" value="Genomic_DNA"/>
</dbReference>
<keyword evidence="3" id="KW-1185">Reference proteome</keyword>
<dbReference type="AlphaFoldDB" id="A0A1G9U632"/>
<dbReference type="RefSeq" id="WP_093205655.1">
    <property type="nucleotide sequence ID" value="NZ_FNGS01000007.1"/>
</dbReference>
<feature type="domain" description="N-acetyltransferase" evidence="1">
    <location>
        <begin position="7"/>
        <end position="168"/>
    </location>
</feature>
<dbReference type="OrthoDB" id="9811523at2"/>
<dbReference type="GO" id="GO:0016747">
    <property type="term" value="F:acyltransferase activity, transferring groups other than amino-acyl groups"/>
    <property type="evidence" value="ECO:0007669"/>
    <property type="project" value="InterPro"/>
</dbReference>
<accession>A0A1G9U632</accession>
<evidence type="ECO:0000259" key="1">
    <source>
        <dbReference type="PROSITE" id="PS51186"/>
    </source>
</evidence>
<evidence type="ECO:0000313" key="2">
    <source>
        <dbReference type="EMBL" id="SDM55427.1"/>
    </source>
</evidence>
<evidence type="ECO:0000313" key="3">
    <source>
        <dbReference type="Proteomes" id="UP000198901"/>
    </source>
</evidence>